<gene>
    <name evidence="2" type="ORF">JCGZ_17746</name>
</gene>
<evidence type="ECO:0000313" key="2">
    <source>
        <dbReference type="EMBL" id="KDP26588.1"/>
    </source>
</evidence>
<protein>
    <submittedName>
        <fullName evidence="2">Uncharacterized protein</fullName>
    </submittedName>
</protein>
<feature type="compositionally biased region" description="Basic and acidic residues" evidence="1">
    <location>
        <begin position="43"/>
        <end position="53"/>
    </location>
</feature>
<dbReference type="PANTHER" id="PTHR33095">
    <property type="entry name" value="OS07G0619500 PROTEIN"/>
    <property type="match status" value="1"/>
</dbReference>
<feature type="region of interest" description="Disordered" evidence="1">
    <location>
        <begin position="211"/>
        <end position="247"/>
    </location>
</feature>
<dbReference type="OrthoDB" id="1933664at2759"/>
<dbReference type="KEGG" id="jcu:105644596"/>
<evidence type="ECO:0000256" key="1">
    <source>
        <dbReference type="SAM" id="MobiDB-lite"/>
    </source>
</evidence>
<sequence length="290" mass="32419">MQVSSAVSVHQVFSPCSGSDFTGIAGKFEEEFTLKLRLNDEATASLKDEKLPQEEEDEEEEQEEEFSFACANPNGSPISADDAFQNGQIRPLFPLFDRDLLFDVDGISQAKNSKEPSLRPPLRKLFVERDHASSVSSSEADEPEGPYCSWKGKAVEASPEVCKKSNSTGFSKLRRFRELVLRSNSDGKDAFVFLNNQNHNSNPSTITTAVTGSASTKTSQAEKNKKVGKEEKQQQVTKKGKNTKTASSAHEKLYIRNRVIKEEHKRKSYLPYRVGFFTNVNGLSRNIHPY</sequence>
<keyword evidence="3" id="KW-1185">Reference proteome</keyword>
<dbReference type="Pfam" id="PF07816">
    <property type="entry name" value="DUF1645"/>
    <property type="match status" value="1"/>
</dbReference>
<proteinExistence type="predicted"/>
<name>A0A067JUS0_JATCU</name>
<dbReference type="AlphaFoldDB" id="A0A067JUS0"/>
<evidence type="ECO:0000313" key="3">
    <source>
        <dbReference type="Proteomes" id="UP000027138"/>
    </source>
</evidence>
<dbReference type="EMBL" id="KK914893">
    <property type="protein sequence ID" value="KDP26588.1"/>
    <property type="molecule type" value="Genomic_DNA"/>
</dbReference>
<dbReference type="STRING" id="180498.A0A067JUS0"/>
<feature type="region of interest" description="Disordered" evidence="1">
    <location>
        <begin position="43"/>
        <end position="83"/>
    </location>
</feature>
<dbReference type="PANTHER" id="PTHR33095:SF114">
    <property type="entry name" value="DUF1645 FAMILY PROTEIN"/>
    <property type="match status" value="1"/>
</dbReference>
<feature type="compositionally biased region" description="Acidic residues" evidence="1">
    <location>
        <begin position="54"/>
        <end position="66"/>
    </location>
</feature>
<dbReference type="Proteomes" id="UP000027138">
    <property type="component" value="Unassembled WGS sequence"/>
</dbReference>
<feature type="compositionally biased region" description="Basic and acidic residues" evidence="1">
    <location>
        <begin position="220"/>
        <end position="233"/>
    </location>
</feature>
<organism evidence="2 3">
    <name type="scientific">Jatropha curcas</name>
    <name type="common">Barbados nut</name>
    <dbReference type="NCBI Taxonomy" id="180498"/>
    <lineage>
        <taxon>Eukaryota</taxon>
        <taxon>Viridiplantae</taxon>
        <taxon>Streptophyta</taxon>
        <taxon>Embryophyta</taxon>
        <taxon>Tracheophyta</taxon>
        <taxon>Spermatophyta</taxon>
        <taxon>Magnoliopsida</taxon>
        <taxon>eudicotyledons</taxon>
        <taxon>Gunneridae</taxon>
        <taxon>Pentapetalae</taxon>
        <taxon>rosids</taxon>
        <taxon>fabids</taxon>
        <taxon>Malpighiales</taxon>
        <taxon>Euphorbiaceae</taxon>
        <taxon>Crotonoideae</taxon>
        <taxon>Jatropheae</taxon>
        <taxon>Jatropha</taxon>
    </lineage>
</organism>
<reference evidence="2 3" key="1">
    <citation type="journal article" date="2014" name="PLoS ONE">
        <title>Global Analysis of Gene Expression Profiles in Physic Nut (Jatropha curcas L.) Seedlings Exposed to Salt Stress.</title>
        <authorList>
            <person name="Zhang L."/>
            <person name="Zhang C."/>
            <person name="Wu P."/>
            <person name="Chen Y."/>
            <person name="Li M."/>
            <person name="Jiang H."/>
            <person name="Wu G."/>
        </authorList>
    </citation>
    <scope>NUCLEOTIDE SEQUENCE [LARGE SCALE GENOMIC DNA]</scope>
    <source>
        <strain evidence="3">cv. GZQX0401</strain>
        <tissue evidence="2">Young leaves</tissue>
    </source>
</reference>
<accession>A0A067JUS0</accession>
<dbReference type="InterPro" id="IPR012442">
    <property type="entry name" value="DUF1645_plant"/>
</dbReference>